<feature type="domain" description="Cytochrome c" evidence="8">
    <location>
        <begin position="300"/>
        <end position="435"/>
    </location>
</feature>
<evidence type="ECO:0000256" key="3">
    <source>
        <dbReference type="ARBA" id="ARBA00022723"/>
    </source>
</evidence>
<evidence type="ECO:0000256" key="5">
    <source>
        <dbReference type="ARBA" id="ARBA00023002"/>
    </source>
</evidence>
<dbReference type="InterPro" id="IPR051395">
    <property type="entry name" value="Cytochrome_c_Peroxidase/MauG"/>
</dbReference>
<evidence type="ECO:0000313" key="9">
    <source>
        <dbReference type="EMBL" id="PZP49912.1"/>
    </source>
</evidence>
<dbReference type="InterPro" id="IPR038352">
    <property type="entry name" value="Imelysin_sf"/>
</dbReference>
<keyword evidence="4" id="KW-0732">Signal</keyword>
<keyword evidence="5" id="KW-0560">Oxidoreductase</keyword>
<dbReference type="InterPro" id="IPR009056">
    <property type="entry name" value="Cyt_c-like_dom"/>
</dbReference>
<dbReference type="GO" id="GO:0009055">
    <property type="term" value="F:electron transfer activity"/>
    <property type="evidence" value="ECO:0007669"/>
    <property type="project" value="InterPro"/>
</dbReference>
<dbReference type="SUPFAM" id="SSF46626">
    <property type="entry name" value="Cytochrome c"/>
    <property type="match status" value="2"/>
</dbReference>
<dbReference type="EMBL" id="QFOI01000089">
    <property type="protein sequence ID" value="PZP49912.1"/>
    <property type="molecule type" value="Genomic_DNA"/>
</dbReference>
<dbReference type="GO" id="GO:0046872">
    <property type="term" value="F:metal ion binding"/>
    <property type="evidence" value="ECO:0007669"/>
    <property type="project" value="UniProtKB-KW"/>
</dbReference>
<protein>
    <submittedName>
        <fullName evidence="9">Cytochrome C peroxidase</fullName>
    </submittedName>
</protein>
<evidence type="ECO:0000256" key="4">
    <source>
        <dbReference type="ARBA" id="ARBA00022729"/>
    </source>
</evidence>
<evidence type="ECO:0000256" key="1">
    <source>
        <dbReference type="ARBA" id="ARBA00004196"/>
    </source>
</evidence>
<keyword evidence="2 7" id="KW-0349">Heme</keyword>
<dbReference type="Pfam" id="PF03150">
    <property type="entry name" value="CCP_MauG"/>
    <property type="match status" value="1"/>
</dbReference>
<keyword evidence="3 7" id="KW-0479">Metal-binding</keyword>
<evidence type="ECO:0000313" key="10">
    <source>
        <dbReference type="Proteomes" id="UP000249645"/>
    </source>
</evidence>
<dbReference type="GO" id="GO:0004130">
    <property type="term" value="F:cytochrome-c peroxidase activity"/>
    <property type="evidence" value="ECO:0007669"/>
    <property type="project" value="TreeGrafter"/>
</dbReference>
<evidence type="ECO:0000256" key="2">
    <source>
        <dbReference type="ARBA" id="ARBA00022617"/>
    </source>
</evidence>
<feature type="domain" description="Cytochrome c" evidence="8">
    <location>
        <begin position="454"/>
        <end position="603"/>
    </location>
</feature>
<dbReference type="PROSITE" id="PS51007">
    <property type="entry name" value="CYTC"/>
    <property type="match status" value="2"/>
</dbReference>
<keyword evidence="9" id="KW-0575">Peroxidase</keyword>
<accession>A0A2W5H2M9</accession>
<dbReference type="Gene3D" id="1.20.1420.20">
    <property type="entry name" value="M75 peptidase, HXXE motif"/>
    <property type="match status" value="1"/>
</dbReference>
<gene>
    <name evidence="9" type="ORF">DI598_06740</name>
</gene>
<evidence type="ECO:0000256" key="7">
    <source>
        <dbReference type="PROSITE-ProRule" id="PRU00433"/>
    </source>
</evidence>
<dbReference type="AlphaFoldDB" id="A0A2W5H2M9"/>
<dbReference type="PANTHER" id="PTHR30600">
    <property type="entry name" value="CYTOCHROME C PEROXIDASE-RELATED"/>
    <property type="match status" value="1"/>
</dbReference>
<dbReference type="PANTHER" id="PTHR30600:SF10">
    <property type="entry name" value="BLL6722 PROTEIN"/>
    <property type="match status" value="1"/>
</dbReference>
<organism evidence="9 10">
    <name type="scientific">Pseudopedobacter saltans</name>
    <dbReference type="NCBI Taxonomy" id="151895"/>
    <lineage>
        <taxon>Bacteria</taxon>
        <taxon>Pseudomonadati</taxon>
        <taxon>Bacteroidota</taxon>
        <taxon>Sphingobacteriia</taxon>
        <taxon>Sphingobacteriales</taxon>
        <taxon>Sphingobacteriaceae</taxon>
        <taxon>Pseudopedobacter</taxon>
    </lineage>
</organism>
<dbReference type="Gene3D" id="1.10.760.10">
    <property type="entry name" value="Cytochrome c-like domain"/>
    <property type="match status" value="2"/>
</dbReference>
<reference evidence="9 10" key="1">
    <citation type="submission" date="2017-11" db="EMBL/GenBank/DDBJ databases">
        <title>Infants hospitalized years apart are colonized by the same room-sourced microbial strains.</title>
        <authorList>
            <person name="Brooks B."/>
            <person name="Olm M.R."/>
            <person name="Firek B.A."/>
            <person name="Baker R."/>
            <person name="Thomas B.C."/>
            <person name="Morowitz M.J."/>
            <person name="Banfield J.F."/>
        </authorList>
    </citation>
    <scope>NUCLEOTIDE SEQUENCE [LARGE SCALE GENOMIC DNA]</scope>
    <source>
        <strain evidence="9">S2_009_000_R2_76</strain>
    </source>
</reference>
<dbReference type="InterPro" id="IPR004852">
    <property type="entry name" value="Di-haem_cyt_c_peroxidsae"/>
</dbReference>
<evidence type="ECO:0000259" key="8">
    <source>
        <dbReference type="PROSITE" id="PS51007"/>
    </source>
</evidence>
<dbReference type="GO" id="GO:0020037">
    <property type="term" value="F:heme binding"/>
    <property type="evidence" value="ECO:0007669"/>
    <property type="project" value="InterPro"/>
</dbReference>
<evidence type="ECO:0000256" key="6">
    <source>
        <dbReference type="ARBA" id="ARBA00023004"/>
    </source>
</evidence>
<dbReference type="InterPro" id="IPR036909">
    <property type="entry name" value="Cyt_c-like_dom_sf"/>
</dbReference>
<sequence length="605" mass="68760">MKKAWRFIVVFLLVLFSFQLLMSFRKEDKNASEHIRLDLVQQLEQFSNYVKDTFTILIEKGAPESQLQQAFLTTRLYYKSVEWAAEYFTYSTAKTINGAPKSEIDIVSQTISSPNGLQVIEEILFPHYDSSRKKDLENEVHLLADNIGLLQAYFHNIEIQDWQILDACKLEVFRVETLGLTGFDNALTLKSMQESAVALHSLRNVMKCYEEEDNVGDILFSQANRYLVSNTDFIQFNRAYFIKQFANPLSRLIELTRRKYEKSALQYNRLLRQDALTLFDSGAFNPDAYSPILDSKNRSEKIALGKAFFNDKSLSGTQTRSCASCHIEEKSFANNLIKEKSIDGKGLIDRNTPTLINTALQPQQFYDQRSENIEDQVVDVIHNPKEMKGSITFMLTAIKSNRKIDSLAKKAYPDKGVLGQDDVVESLSLYVRSLVKLNSRFDSYMQGEDNAMTTTEIDGFNLFMGKAQCGTCHYMPLFNGVFPPKYITQDVEVLGVPSSATSKELDQDRGIWNVLQKQGMYDLLLLEEFDHGFKTVSVRNVTKTAPYMHNGAFATLEELMDFYNEGGGVGKGLNVPNQSLSSNKLNLTPKEIADIIAFMHALESR</sequence>
<proteinExistence type="predicted"/>
<dbReference type="GO" id="GO:0030313">
    <property type="term" value="C:cell envelope"/>
    <property type="evidence" value="ECO:0007669"/>
    <property type="project" value="UniProtKB-SubCell"/>
</dbReference>
<comment type="subcellular location">
    <subcellularLocation>
        <location evidence="1">Cell envelope</location>
    </subcellularLocation>
</comment>
<name>A0A2W5H2M9_9SPHI</name>
<dbReference type="Proteomes" id="UP000249645">
    <property type="component" value="Unassembled WGS sequence"/>
</dbReference>
<keyword evidence="6 7" id="KW-0408">Iron</keyword>
<comment type="caution">
    <text evidence="9">The sequence shown here is derived from an EMBL/GenBank/DDBJ whole genome shotgun (WGS) entry which is preliminary data.</text>
</comment>